<dbReference type="Gene3D" id="3.40.50.970">
    <property type="match status" value="1"/>
</dbReference>
<dbReference type="SUPFAM" id="SSF52518">
    <property type="entry name" value="Thiamin diphosphate-binding fold (THDP-binding)"/>
    <property type="match status" value="1"/>
</dbReference>
<feature type="transmembrane region" description="Helical" evidence="4">
    <location>
        <begin position="47"/>
        <end position="69"/>
    </location>
</feature>
<keyword evidence="4" id="KW-1133">Transmembrane helix</keyword>
<dbReference type="EMBL" id="SDMP01000006">
    <property type="protein sequence ID" value="RYR53401.1"/>
    <property type="molecule type" value="Genomic_DNA"/>
</dbReference>
<keyword evidence="4" id="KW-0472">Membrane</keyword>
<dbReference type="GO" id="GO:0006086">
    <property type="term" value="P:pyruvate decarboxylation to acetyl-CoA"/>
    <property type="evidence" value="ECO:0007669"/>
    <property type="project" value="TreeGrafter"/>
</dbReference>
<keyword evidence="4" id="KW-0812">Transmembrane</keyword>
<comment type="caution">
    <text evidence="6">The sequence shown here is derived from an EMBL/GenBank/DDBJ whole genome shotgun (WGS) entry which is preliminary data.</text>
</comment>
<dbReference type="InterPro" id="IPR001017">
    <property type="entry name" value="DH_E1"/>
</dbReference>
<evidence type="ECO:0000256" key="3">
    <source>
        <dbReference type="ARBA" id="ARBA00023052"/>
    </source>
</evidence>
<dbReference type="InterPro" id="IPR050642">
    <property type="entry name" value="PDH_E1_Alpha_Subunit"/>
</dbReference>
<dbReference type="STRING" id="3818.A0A445CR41"/>
<keyword evidence="2" id="KW-0560">Oxidoreductase</keyword>
<dbReference type="PANTHER" id="PTHR11516">
    <property type="entry name" value="PYRUVATE DEHYDROGENASE E1 COMPONENT, ALPHA SUBUNIT BACTERIAL AND ORGANELLAR"/>
    <property type="match status" value="1"/>
</dbReference>
<dbReference type="AlphaFoldDB" id="A0A445CR41"/>
<comment type="cofactor">
    <cofactor evidence="1">
        <name>thiamine diphosphate</name>
        <dbReference type="ChEBI" id="CHEBI:58937"/>
    </cofactor>
</comment>
<feature type="domain" description="Dehydrogenase E1 component" evidence="5">
    <location>
        <begin position="71"/>
        <end position="146"/>
    </location>
</feature>
<dbReference type="InterPro" id="IPR029061">
    <property type="entry name" value="THDP-binding"/>
</dbReference>
<keyword evidence="3" id="KW-0786">Thiamine pyrophosphate</keyword>
<proteinExistence type="predicted"/>
<keyword evidence="7" id="KW-1185">Reference proteome</keyword>
<dbReference type="GO" id="GO:0004739">
    <property type="term" value="F:pyruvate dehydrogenase (acetyl-transferring) activity"/>
    <property type="evidence" value="ECO:0007669"/>
    <property type="project" value="TreeGrafter"/>
</dbReference>
<evidence type="ECO:0000256" key="2">
    <source>
        <dbReference type="ARBA" id="ARBA00023002"/>
    </source>
</evidence>
<evidence type="ECO:0000259" key="5">
    <source>
        <dbReference type="Pfam" id="PF00676"/>
    </source>
</evidence>
<evidence type="ECO:0000313" key="6">
    <source>
        <dbReference type="EMBL" id="RYR53401.1"/>
    </source>
</evidence>
<protein>
    <recommendedName>
        <fullName evidence="5">Dehydrogenase E1 component domain-containing protein</fullName>
    </recommendedName>
</protein>
<dbReference type="Proteomes" id="UP000289738">
    <property type="component" value="Chromosome A06"/>
</dbReference>
<feature type="transmembrane region" description="Helical" evidence="4">
    <location>
        <begin position="168"/>
        <end position="191"/>
    </location>
</feature>
<evidence type="ECO:0000313" key="7">
    <source>
        <dbReference type="Proteomes" id="UP000289738"/>
    </source>
</evidence>
<dbReference type="Pfam" id="PF00676">
    <property type="entry name" value="E1_dh"/>
    <property type="match status" value="1"/>
</dbReference>
<evidence type="ECO:0000256" key="4">
    <source>
        <dbReference type="SAM" id="Phobius"/>
    </source>
</evidence>
<sequence length="210" mass="23892">MREEEVTSIATKPSLEGLGSPSLLSCASPLVSGSPLCFCCNSPLSCLLVYISLVFALLLLLSCILDYFVKILEMDTYRYHRHSMSDPSSTYRTCDEISNVRQERDLIERVRKLLLAHGIASEKEMKDIEKQVRKDVDDAIAKAKENHVGGQIKLKVKILRANFREDELVDMMINLFATYLFQLFFVIVFFVKLDDIVRGCHDLGYSIMVL</sequence>
<organism evidence="6 7">
    <name type="scientific">Arachis hypogaea</name>
    <name type="common">Peanut</name>
    <dbReference type="NCBI Taxonomy" id="3818"/>
    <lineage>
        <taxon>Eukaryota</taxon>
        <taxon>Viridiplantae</taxon>
        <taxon>Streptophyta</taxon>
        <taxon>Embryophyta</taxon>
        <taxon>Tracheophyta</taxon>
        <taxon>Spermatophyta</taxon>
        <taxon>Magnoliopsida</taxon>
        <taxon>eudicotyledons</taxon>
        <taxon>Gunneridae</taxon>
        <taxon>Pentapetalae</taxon>
        <taxon>rosids</taxon>
        <taxon>fabids</taxon>
        <taxon>Fabales</taxon>
        <taxon>Fabaceae</taxon>
        <taxon>Papilionoideae</taxon>
        <taxon>50 kb inversion clade</taxon>
        <taxon>dalbergioids sensu lato</taxon>
        <taxon>Dalbergieae</taxon>
        <taxon>Pterocarpus clade</taxon>
        <taxon>Arachis</taxon>
    </lineage>
</organism>
<evidence type="ECO:0000256" key="1">
    <source>
        <dbReference type="ARBA" id="ARBA00001964"/>
    </source>
</evidence>
<reference evidence="6 7" key="1">
    <citation type="submission" date="2019-01" db="EMBL/GenBank/DDBJ databases">
        <title>Sequencing of cultivated peanut Arachis hypogaea provides insights into genome evolution and oil improvement.</title>
        <authorList>
            <person name="Chen X."/>
        </authorList>
    </citation>
    <scope>NUCLEOTIDE SEQUENCE [LARGE SCALE GENOMIC DNA]</scope>
    <source>
        <strain evidence="7">cv. Fuhuasheng</strain>
        <tissue evidence="6">Leaves</tissue>
    </source>
</reference>
<name>A0A445CR41_ARAHY</name>
<dbReference type="PANTHER" id="PTHR11516:SF60">
    <property type="entry name" value="PYRUVATE DEHYDROGENASE E1 COMPONENT SUBUNIT ALPHA"/>
    <property type="match status" value="1"/>
</dbReference>
<gene>
    <name evidence="6" type="ORF">Ahy_A06g028476</name>
</gene>
<accession>A0A445CR41</accession>